<dbReference type="EMBL" id="GL983438">
    <property type="protein sequence ID" value="EGR33462.1"/>
    <property type="molecule type" value="Genomic_DNA"/>
</dbReference>
<accession>G0QMV2</accession>
<proteinExistence type="predicted"/>
<dbReference type="SUPFAM" id="SSF52833">
    <property type="entry name" value="Thioredoxin-like"/>
    <property type="match status" value="1"/>
</dbReference>
<dbReference type="eggNOG" id="ENOG502T14N">
    <property type="taxonomic scope" value="Eukaryota"/>
</dbReference>
<name>G0QMV2_ICHMU</name>
<dbReference type="OMA" id="TEQWEGP"/>
<evidence type="ECO:0000313" key="2">
    <source>
        <dbReference type="EMBL" id="EGR33462.1"/>
    </source>
</evidence>
<dbReference type="PANTHER" id="PTHR10438">
    <property type="entry name" value="THIOREDOXIN"/>
    <property type="match status" value="1"/>
</dbReference>
<organism evidence="2 3">
    <name type="scientific">Ichthyophthirius multifiliis</name>
    <name type="common">White spot disease agent</name>
    <name type="synonym">Ich</name>
    <dbReference type="NCBI Taxonomy" id="5932"/>
    <lineage>
        <taxon>Eukaryota</taxon>
        <taxon>Sar</taxon>
        <taxon>Alveolata</taxon>
        <taxon>Ciliophora</taxon>
        <taxon>Intramacronucleata</taxon>
        <taxon>Oligohymenophorea</taxon>
        <taxon>Hymenostomatida</taxon>
        <taxon>Ophryoglenina</taxon>
        <taxon>Ichthyophthirius</taxon>
    </lineage>
</organism>
<evidence type="ECO:0000259" key="1">
    <source>
        <dbReference type="PROSITE" id="PS51352"/>
    </source>
</evidence>
<evidence type="ECO:0000313" key="3">
    <source>
        <dbReference type="Proteomes" id="UP000008983"/>
    </source>
</evidence>
<keyword evidence="3" id="KW-1185">Reference proteome</keyword>
<dbReference type="InterPro" id="IPR013766">
    <property type="entry name" value="Thioredoxin_domain"/>
</dbReference>
<dbReference type="Gene3D" id="3.40.30.10">
    <property type="entry name" value="Glutaredoxin"/>
    <property type="match status" value="1"/>
</dbReference>
<reference evidence="2 3" key="1">
    <citation type="submission" date="2011-07" db="EMBL/GenBank/DDBJ databases">
        <authorList>
            <person name="Coyne R."/>
            <person name="Brami D."/>
            <person name="Johnson J."/>
            <person name="Hostetler J."/>
            <person name="Hannick L."/>
            <person name="Clark T."/>
            <person name="Cassidy-Hanley D."/>
            <person name="Inman J."/>
        </authorList>
    </citation>
    <scope>NUCLEOTIDE SEQUENCE [LARGE SCALE GENOMIC DNA]</scope>
    <source>
        <strain evidence="2 3">G5</strain>
    </source>
</reference>
<feature type="domain" description="Thioredoxin" evidence="1">
    <location>
        <begin position="1"/>
        <end position="127"/>
    </location>
</feature>
<gene>
    <name evidence="2" type="ORF">IMG5_052030</name>
</gene>
<sequence>MIARKSFKLFNLQSQVQNYFSKVAAFSDFKQSKTYLDKLKPRLAVIYFHSSWNPLCEKQDKDFEQLSNKFQEYQFISIDTDKAILARKYFGVKVEPEYLLLFQGQEMKRQTGQNAQKLEEKLKQVKDYVSSCEFPKGTDQYEEFHEQFRTEYKELDEEIDEWVR</sequence>
<dbReference type="InterPro" id="IPR036249">
    <property type="entry name" value="Thioredoxin-like_sf"/>
</dbReference>
<protein>
    <submittedName>
        <fullName evidence="2">Thioredoxin h2, putative</fullName>
    </submittedName>
</protein>
<dbReference type="PROSITE" id="PS51352">
    <property type="entry name" value="THIOREDOXIN_2"/>
    <property type="match status" value="1"/>
</dbReference>
<dbReference type="AlphaFoldDB" id="G0QMV2"/>
<dbReference type="OrthoDB" id="2121326at2759"/>
<dbReference type="STRING" id="857967.G0QMV2"/>
<dbReference type="GeneID" id="14909635"/>
<dbReference type="PANTHER" id="PTHR10438:SF468">
    <property type="entry name" value="THIOREDOXIN-1-RELATED"/>
    <property type="match status" value="1"/>
</dbReference>
<dbReference type="InterPro" id="IPR050620">
    <property type="entry name" value="Thioredoxin_H-type-like"/>
</dbReference>
<dbReference type="Proteomes" id="UP000008983">
    <property type="component" value="Unassembled WGS sequence"/>
</dbReference>
<dbReference type="InParanoid" id="G0QMV2"/>
<dbReference type="RefSeq" id="XP_004037448.1">
    <property type="nucleotide sequence ID" value="XM_004037400.1"/>
</dbReference>
<dbReference type="Pfam" id="PF00085">
    <property type="entry name" value="Thioredoxin"/>
    <property type="match status" value="1"/>
</dbReference>
<dbReference type="CDD" id="cd02947">
    <property type="entry name" value="TRX_family"/>
    <property type="match status" value="1"/>
</dbReference>